<evidence type="ECO:0000256" key="2">
    <source>
        <dbReference type="ARBA" id="ARBA00001946"/>
    </source>
</evidence>
<dbReference type="FunFam" id="3.90.600.10:FF:000001">
    <property type="entry name" value="Trifunctional purine biosynthetic protein adenosine-3"/>
    <property type="match status" value="1"/>
</dbReference>
<evidence type="ECO:0000256" key="6">
    <source>
        <dbReference type="ARBA" id="ARBA00022723"/>
    </source>
</evidence>
<dbReference type="SUPFAM" id="SSF56059">
    <property type="entry name" value="Glutathione synthetase ATP-binding domain-like"/>
    <property type="match status" value="1"/>
</dbReference>
<dbReference type="Pfam" id="PF02844">
    <property type="entry name" value="GARS_N"/>
    <property type="match status" value="1"/>
</dbReference>
<dbReference type="Pfam" id="PF01071">
    <property type="entry name" value="GARS_A"/>
    <property type="match status" value="1"/>
</dbReference>
<dbReference type="GO" id="GO:0005524">
    <property type="term" value="F:ATP binding"/>
    <property type="evidence" value="ECO:0007669"/>
    <property type="project" value="UniProtKB-UniRule"/>
</dbReference>
<comment type="similarity">
    <text evidence="11 14">Belongs to the GARS family.</text>
</comment>
<evidence type="ECO:0000256" key="12">
    <source>
        <dbReference type="ARBA" id="ARBA00042242"/>
    </source>
</evidence>
<organism evidence="17 18">
    <name type="scientific">Candidatus Doudnabacteria bacterium CG10_big_fil_rev_8_21_14_0_10_42_18</name>
    <dbReference type="NCBI Taxonomy" id="1974552"/>
    <lineage>
        <taxon>Bacteria</taxon>
        <taxon>Candidatus Doudnaibacteriota</taxon>
    </lineage>
</organism>
<dbReference type="SMART" id="SM01210">
    <property type="entry name" value="GARS_C"/>
    <property type="match status" value="1"/>
</dbReference>
<reference evidence="18" key="1">
    <citation type="submission" date="2017-09" db="EMBL/GenBank/DDBJ databases">
        <title>Depth-based differentiation of microbial function through sediment-hosted aquifers and enrichment of novel symbionts in the deep terrestrial subsurface.</title>
        <authorList>
            <person name="Probst A.J."/>
            <person name="Ladd B."/>
            <person name="Jarett J.K."/>
            <person name="Geller-Mcgrath D.E."/>
            <person name="Sieber C.M.K."/>
            <person name="Emerson J.B."/>
            <person name="Anantharaman K."/>
            <person name="Thomas B.C."/>
            <person name="Malmstrom R."/>
            <person name="Stieglmeier M."/>
            <person name="Klingl A."/>
            <person name="Woyke T."/>
            <person name="Ryan C.M."/>
            <person name="Banfield J.F."/>
        </authorList>
    </citation>
    <scope>NUCLEOTIDE SEQUENCE [LARGE SCALE GENOMIC DNA]</scope>
</reference>
<keyword evidence="9 15" id="KW-0067">ATP-binding</keyword>
<dbReference type="Gene3D" id="3.90.600.10">
    <property type="entry name" value="Phosphoribosylglycinamide synthetase, C-terminal domain"/>
    <property type="match status" value="1"/>
</dbReference>
<dbReference type="SUPFAM" id="SSF52440">
    <property type="entry name" value="PreATP-grasp domain"/>
    <property type="match status" value="1"/>
</dbReference>
<dbReference type="InterPro" id="IPR011761">
    <property type="entry name" value="ATP-grasp"/>
</dbReference>
<keyword evidence="5 14" id="KW-0436">Ligase</keyword>
<dbReference type="Gene3D" id="3.40.50.20">
    <property type="match status" value="1"/>
</dbReference>
<keyword evidence="7 15" id="KW-0547">Nucleotide-binding</keyword>
<dbReference type="InterPro" id="IPR016185">
    <property type="entry name" value="PreATP-grasp_dom_sf"/>
</dbReference>
<dbReference type="FunFam" id="3.40.50.20:FF:000006">
    <property type="entry name" value="Phosphoribosylamine--glycine ligase, chloroplastic"/>
    <property type="match status" value="1"/>
</dbReference>
<dbReference type="GO" id="GO:0046872">
    <property type="term" value="F:metal ion binding"/>
    <property type="evidence" value="ECO:0007669"/>
    <property type="project" value="UniProtKB-KW"/>
</dbReference>
<evidence type="ECO:0000256" key="1">
    <source>
        <dbReference type="ARBA" id="ARBA00001936"/>
    </source>
</evidence>
<evidence type="ECO:0000313" key="17">
    <source>
        <dbReference type="EMBL" id="PIR96584.1"/>
    </source>
</evidence>
<dbReference type="SUPFAM" id="SSF51246">
    <property type="entry name" value="Rudiment single hybrid motif"/>
    <property type="match status" value="1"/>
</dbReference>
<dbReference type="NCBIfam" id="TIGR00877">
    <property type="entry name" value="purD"/>
    <property type="match status" value="1"/>
</dbReference>
<dbReference type="GO" id="GO:0006189">
    <property type="term" value="P:'de novo' IMP biosynthetic process"/>
    <property type="evidence" value="ECO:0007669"/>
    <property type="project" value="UniProtKB-UniRule"/>
</dbReference>
<dbReference type="Pfam" id="PF02843">
    <property type="entry name" value="GARS_C"/>
    <property type="match status" value="1"/>
</dbReference>
<dbReference type="PANTHER" id="PTHR43472:SF1">
    <property type="entry name" value="PHOSPHORIBOSYLAMINE--GLYCINE LIGASE, CHLOROPLASTIC"/>
    <property type="match status" value="1"/>
</dbReference>
<dbReference type="AlphaFoldDB" id="A0A2H0VBV9"/>
<evidence type="ECO:0000259" key="16">
    <source>
        <dbReference type="PROSITE" id="PS50975"/>
    </source>
</evidence>
<dbReference type="PANTHER" id="PTHR43472">
    <property type="entry name" value="PHOSPHORIBOSYLAMINE--GLYCINE LIGASE"/>
    <property type="match status" value="1"/>
</dbReference>
<dbReference type="PROSITE" id="PS50975">
    <property type="entry name" value="ATP_GRASP"/>
    <property type="match status" value="1"/>
</dbReference>
<keyword evidence="8 14" id="KW-0658">Purine biosynthesis</keyword>
<comment type="catalytic activity">
    <reaction evidence="14">
        <text>5-phospho-beta-D-ribosylamine + glycine + ATP = N(1)-(5-phospho-beta-D-ribosyl)glycinamide + ADP + phosphate + H(+)</text>
        <dbReference type="Rhea" id="RHEA:17453"/>
        <dbReference type="ChEBI" id="CHEBI:15378"/>
        <dbReference type="ChEBI" id="CHEBI:30616"/>
        <dbReference type="ChEBI" id="CHEBI:43474"/>
        <dbReference type="ChEBI" id="CHEBI:57305"/>
        <dbReference type="ChEBI" id="CHEBI:58681"/>
        <dbReference type="ChEBI" id="CHEBI:143788"/>
        <dbReference type="ChEBI" id="CHEBI:456216"/>
        <dbReference type="EC" id="6.3.4.13"/>
    </reaction>
</comment>
<dbReference type="InterPro" id="IPR013815">
    <property type="entry name" value="ATP_grasp_subdomain_1"/>
</dbReference>
<evidence type="ECO:0000256" key="9">
    <source>
        <dbReference type="ARBA" id="ARBA00022840"/>
    </source>
</evidence>
<dbReference type="FunFam" id="3.30.1490.20:FF:000006">
    <property type="entry name" value="phosphoribosylamine--glycine ligase, chloroplastic-like"/>
    <property type="match status" value="1"/>
</dbReference>
<comment type="pathway">
    <text evidence="3 14">Purine metabolism; IMP biosynthesis via de novo pathway; N(1)-(5-phospho-D-ribosyl)glycinamide from 5-phospho-alpha-D-ribose 1-diphosphate: step 2/2.</text>
</comment>
<evidence type="ECO:0000256" key="14">
    <source>
        <dbReference type="HAMAP-Rule" id="MF_00138"/>
    </source>
</evidence>
<dbReference type="Gene3D" id="3.30.470.20">
    <property type="entry name" value="ATP-grasp fold, B domain"/>
    <property type="match status" value="1"/>
</dbReference>
<comment type="cofactor">
    <cofactor evidence="2">
        <name>Mg(2+)</name>
        <dbReference type="ChEBI" id="CHEBI:18420"/>
    </cofactor>
</comment>
<sequence length="439" mass="47711">MNNNVLIIGSGGREHALAWKLKQSSKVEKIFIAPGNPGTAGFGINIDIKPTDFNALIEFAKKENIALTVVGPDDPLALGIVNAFQDQNLKIWGPTRKAAQIEASKAFSKELMKKNRVPTANFETFHEYKKALEYLDKKGTPIVIKASGLALGKGVTVCQNLNDAKDALKKAMVDKVFGDAGSVVVIEEFLEGVEFSTHAFCDGSSFSLLPASQDHKPVFNDDKGPNTGGMGTIAPLPWVDQNLMNEVAERIVRPMLDGMKKDGMTFEGLLYPGLMAVKGALWQDSQRAPLTLKVIEFNARFGDPETQSYMRLLKTDLFDILTASVNGDLESINIEWENKYACCIVLASGGYPGSYKKSLPITGIEKAEEMDNVVVFHAGTAIKDKNLVTNGGRVLGVTAIDDNLQGALDKAYKAVKLIHFEGMHFRTDIGAKSVALTKN</sequence>
<dbReference type="GO" id="GO:0009113">
    <property type="term" value="P:purine nucleobase biosynthetic process"/>
    <property type="evidence" value="ECO:0007669"/>
    <property type="project" value="InterPro"/>
</dbReference>
<dbReference type="GO" id="GO:0004637">
    <property type="term" value="F:phosphoribosylamine-glycine ligase activity"/>
    <property type="evidence" value="ECO:0007669"/>
    <property type="project" value="UniProtKB-UniRule"/>
</dbReference>
<keyword evidence="10" id="KW-0464">Manganese</keyword>
<comment type="cofactor">
    <cofactor evidence="1">
        <name>Mn(2+)</name>
        <dbReference type="ChEBI" id="CHEBI:29035"/>
    </cofactor>
</comment>
<accession>A0A2H0VBV9</accession>
<dbReference type="Proteomes" id="UP000230922">
    <property type="component" value="Unassembled WGS sequence"/>
</dbReference>
<evidence type="ECO:0000256" key="3">
    <source>
        <dbReference type="ARBA" id="ARBA00005174"/>
    </source>
</evidence>
<dbReference type="InterPro" id="IPR020560">
    <property type="entry name" value="PRibGlycinamide_synth_C-dom"/>
</dbReference>
<dbReference type="SMART" id="SM01209">
    <property type="entry name" value="GARS_A"/>
    <property type="match status" value="1"/>
</dbReference>
<name>A0A2H0VBV9_9BACT</name>
<evidence type="ECO:0000256" key="13">
    <source>
        <dbReference type="ARBA" id="ARBA00042864"/>
    </source>
</evidence>
<dbReference type="EMBL" id="PFAK01000004">
    <property type="protein sequence ID" value="PIR96584.1"/>
    <property type="molecule type" value="Genomic_DNA"/>
</dbReference>
<dbReference type="UniPathway" id="UPA00074">
    <property type="reaction ID" value="UER00125"/>
</dbReference>
<keyword evidence="6" id="KW-0479">Metal-binding</keyword>
<dbReference type="InterPro" id="IPR020562">
    <property type="entry name" value="PRibGlycinamide_synth_N"/>
</dbReference>
<dbReference type="Gene3D" id="3.30.1490.20">
    <property type="entry name" value="ATP-grasp fold, A domain"/>
    <property type="match status" value="1"/>
</dbReference>
<dbReference type="InterPro" id="IPR020561">
    <property type="entry name" value="PRibGlycinamid_synth_ATP-grasp"/>
</dbReference>
<dbReference type="HAMAP" id="MF_00138">
    <property type="entry name" value="GARS"/>
    <property type="match status" value="1"/>
</dbReference>
<feature type="domain" description="ATP-grasp" evidence="16">
    <location>
        <begin position="109"/>
        <end position="326"/>
    </location>
</feature>
<gene>
    <name evidence="14" type="primary">purD</name>
    <name evidence="17" type="ORF">COT92_00365</name>
</gene>
<dbReference type="InterPro" id="IPR020559">
    <property type="entry name" value="PRibGlycinamide_synth_CS"/>
</dbReference>
<dbReference type="InterPro" id="IPR011054">
    <property type="entry name" value="Rudment_hybrid_motif"/>
</dbReference>
<dbReference type="EC" id="6.3.4.13" evidence="4 14"/>
<evidence type="ECO:0000256" key="15">
    <source>
        <dbReference type="PROSITE-ProRule" id="PRU00409"/>
    </source>
</evidence>
<evidence type="ECO:0000256" key="7">
    <source>
        <dbReference type="ARBA" id="ARBA00022741"/>
    </source>
</evidence>
<dbReference type="PROSITE" id="PS00184">
    <property type="entry name" value="GARS"/>
    <property type="match status" value="1"/>
</dbReference>
<protein>
    <recommendedName>
        <fullName evidence="4 14">Phosphoribosylamine--glycine ligase</fullName>
        <ecNumber evidence="4 14">6.3.4.13</ecNumber>
    </recommendedName>
    <alternativeName>
        <fullName evidence="14">GARS</fullName>
    </alternativeName>
    <alternativeName>
        <fullName evidence="12 14">Glycinamide ribonucleotide synthetase</fullName>
    </alternativeName>
    <alternativeName>
        <fullName evidence="13 14">Phosphoribosylglycinamide synthetase</fullName>
    </alternativeName>
</protein>
<evidence type="ECO:0000313" key="18">
    <source>
        <dbReference type="Proteomes" id="UP000230922"/>
    </source>
</evidence>
<evidence type="ECO:0000256" key="11">
    <source>
        <dbReference type="ARBA" id="ARBA00038345"/>
    </source>
</evidence>
<evidence type="ECO:0000256" key="8">
    <source>
        <dbReference type="ARBA" id="ARBA00022755"/>
    </source>
</evidence>
<evidence type="ECO:0000256" key="10">
    <source>
        <dbReference type="ARBA" id="ARBA00023211"/>
    </source>
</evidence>
<proteinExistence type="inferred from homology"/>
<evidence type="ECO:0000256" key="4">
    <source>
        <dbReference type="ARBA" id="ARBA00013255"/>
    </source>
</evidence>
<dbReference type="InterPro" id="IPR000115">
    <property type="entry name" value="PRibGlycinamide_synth"/>
</dbReference>
<comment type="caution">
    <text evidence="17">The sequence shown here is derived from an EMBL/GenBank/DDBJ whole genome shotgun (WGS) entry which is preliminary data.</text>
</comment>
<evidence type="ECO:0000256" key="5">
    <source>
        <dbReference type="ARBA" id="ARBA00022598"/>
    </source>
</evidence>
<dbReference type="InterPro" id="IPR037123">
    <property type="entry name" value="PRibGlycinamide_synth_C_sf"/>
</dbReference>